<dbReference type="AlphaFoldDB" id="A0A2N0WEY3"/>
<comment type="caution">
    <text evidence="2">The sequence shown here is derived from an EMBL/GenBank/DDBJ whole genome shotgun (WGS) entry which is preliminary data.</text>
</comment>
<dbReference type="Pfam" id="PF14206">
    <property type="entry name" value="Cys_rich_CPCC"/>
    <property type="match status" value="1"/>
</dbReference>
<organism evidence="2 3">
    <name type="scientific">Acinetobacter proteolyticus</name>
    <dbReference type="NCBI Taxonomy" id="1776741"/>
    <lineage>
        <taxon>Bacteria</taxon>
        <taxon>Pseudomonadati</taxon>
        <taxon>Pseudomonadota</taxon>
        <taxon>Gammaproteobacteria</taxon>
        <taxon>Moraxellales</taxon>
        <taxon>Moraxellaceae</taxon>
        <taxon>Acinetobacter</taxon>
    </lineage>
</organism>
<sequence length="51" mass="5738">MVVGKQKTINSGGTNVPSLNQACKNFKKYGAMEERFIKNVRKPRDEEIPKG</sequence>
<dbReference type="EMBL" id="PISJ01000013">
    <property type="protein sequence ID" value="PKF33441.1"/>
    <property type="molecule type" value="Genomic_DNA"/>
</dbReference>
<dbReference type="Proteomes" id="UP000233553">
    <property type="component" value="Unassembled WGS sequence"/>
</dbReference>
<gene>
    <name evidence="2" type="ORF">CW311_11620</name>
</gene>
<feature type="domain" description="Cysteine-rich CPCC" evidence="1">
    <location>
        <begin position="8"/>
        <end position="47"/>
    </location>
</feature>
<evidence type="ECO:0000259" key="1">
    <source>
        <dbReference type="Pfam" id="PF14206"/>
    </source>
</evidence>
<accession>A0A2N0WEY3</accession>
<name>A0A2N0WEY3_9GAMM</name>
<reference evidence="2 3" key="1">
    <citation type="submission" date="2017-12" db="EMBL/GenBank/DDBJ databases">
        <title>Draft Genome sequences of multiple microbial strains isolated from spacecraft associated surfaces.</title>
        <authorList>
            <person name="Seuylemezian A."/>
            <person name="Vaishampayan P."/>
            <person name="Venkateswaran K."/>
        </authorList>
    </citation>
    <scope>NUCLEOTIDE SEQUENCE [LARGE SCALE GENOMIC DNA]</scope>
    <source>
        <strain evidence="2 3">2P01AA</strain>
    </source>
</reference>
<proteinExistence type="predicted"/>
<protein>
    <recommendedName>
        <fullName evidence="1">Cysteine-rich CPCC domain-containing protein</fullName>
    </recommendedName>
</protein>
<dbReference type="InterPro" id="IPR025983">
    <property type="entry name" value="Cys_rich_CPCC"/>
</dbReference>
<evidence type="ECO:0000313" key="2">
    <source>
        <dbReference type="EMBL" id="PKF33441.1"/>
    </source>
</evidence>
<evidence type="ECO:0000313" key="3">
    <source>
        <dbReference type="Proteomes" id="UP000233553"/>
    </source>
</evidence>